<evidence type="ECO:0000313" key="2">
    <source>
        <dbReference type="EMBL" id="MBO2448772.1"/>
    </source>
</evidence>
<dbReference type="SUPFAM" id="SSF53098">
    <property type="entry name" value="Ribonuclease H-like"/>
    <property type="match status" value="1"/>
</dbReference>
<comment type="caution">
    <text evidence="2">The sequence shown here is derived from an EMBL/GenBank/DDBJ whole genome shotgun (WGS) entry which is preliminary data.</text>
</comment>
<sequence length="379" mass="43332">MTIYSQTSSIDMSLHTDLSRFCQDLFCTFARSDQRRWGEVYVRGLTDVRGRKSVRRISEHVLGERADQNLQQFVNQSPWEWGPVRSRLAQHVSAMLRPRLWVAKEVIFPKNGASSVGVAKQYVDTWGRTLNCQVGLALFVAGDLGSCPVNWKLQLPRSWNDDLERRKRTHLPDEERHRPRWSHLLDAVDEMALDWDLTPPPILVDARHERNTEPLLAGLEERGLHYLVRVKDGTPLVARRGGPALAWHKGRAEMPGRARFVLAPLAPARTPVNRPPRPHPGPRRVLAEWPSSQPSPTDLWLTNLNPSRLQSLTDLIRLSRRTSTDLTVMKEELGLQHFEGRSFRGWHHHVTLVSVAHGHRLLQGLAEDALAERRRPRSA</sequence>
<feature type="domain" description="Transposase IS701-like DDE" evidence="1">
    <location>
        <begin position="24"/>
        <end position="257"/>
    </location>
</feature>
<evidence type="ECO:0000313" key="3">
    <source>
        <dbReference type="Proteomes" id="UP000669179"/>
    </source>
</evidence>
<evidence type="ECO:0000259" key="1">
    <source>
        <dbReference type="Pfam" id="PF13546"/>
    </source>
</evidence>
<protein>
    <submittedName>
        <fullName evidence="2">IS701 family transposase</fullName>
    </submittedName>
</protein>
<proteinExistence type="predicted"/>
<dbReference type="Proteomes" id="UP000669179">
    <property type="component" value="Unassembled WGS sequence"/>
</dbReference>
<dbReference type="RefSeq" id="WP_208256433.1">
    <property type="nucleotide sequence ID" value="NZ_JAGEOJ010000006.1"/>
</dbReference>
<keyword evidence="3" id="KW-1185">Reference proteome</keyword>
<reference evidence="2" key="1">
    <citation type="submission" date="2021-03" db="EMBL/GenBank/DDBJ databases">
        <authorList>
            <person name="Kanchanasin P."/>
            <person name="Saeng-In P."/>
            <person name="Phongsopitanun W."/>
            <person name="Yuki M."/>
            <person name="Kudo T."/>
            <person name="Ohkuma M."/>
            <person name="Tanasupawat S."/>
        </authorList>
    </citation>
    <scope>NUCLEOTIDE SEQUENCE</scope>
    <source>
        <strain evidence="2">GKU 128</strain>
    </source>
</reference>
<dbReference type="EMBL" id="JAGEOJ010000006">
    <property type="protein sequence ID" value="MBO2448772.1"/>
    <property type="molecule type" value="Genomic_DNA"/>
</dbReference>
<accession>A0A939PAV2</accession>
<organism evidence="2 3">
    <name type="scientific">Actinomadura barringtoniae</name>
    <dbReference type="NCBI Taxonomy" id="1427535"/>
    <lineage>
        <taxon>Bacteria</taxon>
        <taxon>Bacillati</taxon>
        <taxon>Actinomycetota</taxon>
        <taxon>Actinomycetes</taxon>
        <taxon>Streptosporangiales</taxon>
        <taxon>Thermomonosporaceae</taxon>
        <taxon>Actinomadura</taxon>
    </lineage>
</organism>
<name>A0A939PAV2_9ACTN</name>
<dbReference type="PANTHER" id="PTHR33627">
    <property type="entry name" value="TRANSPOSASE"/>
    <property type="match status" value="1"/>
</dbReference>
<dbReference type="Pfam" id="PF13546">
    <property type="entry name" value="DDE_5"/>
    <property type="match status" value="1"/>
</dbReference>
<gene>
    <name evidence="2" type="ORF">J4573_16840</name>
</gene>
<dbReference type="AlphaFoldDB" id="A0A939PAV2"/>
<dbReference type="InterPro" id="IPR039365">
    <property type="entry name" value="IS701-like"/>
</dbReference>
<dbReference type="NCBIfam" id="NF033540">
    <property type="entry name" value="transpos_IS701"/>
    <property type="match status" value="1"/>
</dbReference>
<dbReference type="PANTHER" id="PTHR33627:SF1">
    <property type="entry name" value="TRANSPOSASE"/>
    <property type="match status" value="1"/>
</dbReference>
<dbReference type="InterPro" id="IPR038721">
    <property type="entry name" value="IS701-like_DDE_dom"/>
</dbReference>
<dbReference type="InterPro" id="IPR012337">
    <property type="entry name" value="RNaseH-like_sf"/>
</dbReference>